<dbReference type="Proteomes" id="UP000246278">
    <property type="component" value="Unassembled WGS sequence"/>
</dbReference>
<comment type="similarity">
    <text evidence="1 5">Belongs to the ModE family.</text>
</comment>
<dbReference type="PROSITE" id="PS51866">
    <property type="entry name" value="MOP"/>
    <property type="match status" value="2"/>
</dbReference>
<dbReference type="InterPro" id="IPR003725">
    <property type="entry name" value="ModE-bd_N"/>
</dbReference>
<dbReference type="OrthoDB" id="9805928at2"/>
<sequence>MSPQNRSIELEGALWFRKSESRFLGADRIVLLEQIEKLGSINKAAKTIGISYKTAWQLINTINNLSEKAIVERTTGGKDGGGTRLTPEGRKILRQYRVVQEEHRKFLENLEERLGRPEKLYQFLKRISVKVSARNVFSGTVAKIICETVNTEITLALKGDIRITAIVTSSAIGKLGLEEGMTAYAIIKSSSVIIGKEIDVSKVSTRNVIFGTVDKIIDGPVNVEIDLDIGGSNIITSIITRESSKNLGLKEGSKACAMFKASSVIIGVH</sequence>
<dbReference type="SUPFAM" id="SSF46785">
    <property type="entry name" value="Winged helix' DNA-binding domain"/>
    <property type="match status" value="1"/>
</dbReference>
<dbReference type="EMBL" id="PDNZ01000007">
    <property type="protein sequence ID" value="PWW81420.1"/>
    <property type="molecule type" value="Genomic_DNA"/>
</dbReference>
<feature type="domain" description="Mop" evidence="6">
    <location>
        <begin position="202"/>
        <end position="268"/>
    </location>
</feature>
<evidence type="ECO:0000256" key="3">
    <source>
        <dbReference type="ARBA" id="ARBA00022505"/>
    </source>
</evidence>
<dbReference type="RefSeq" id="WP_110023914.1">
    <property type="nucleotide sequence ID" value="NZ_PDNZ01000007.1"/>
</dbReference>
<dbReference type="SUPFAM" id="SSF50331">
    <property type="entry name" value="MOP-like"/>
    <property type="match status" value="2"/>
</dbReference>
<comment type="caution">
    <text evidence="7">The sequence shown here is derived from an EMBL/GenBank/DDBJ whole genome shotgun (WGS) entry which is preliminary data.</text>
</comment>
<evidence type="ECO:0000256" key="5">
    <source>
        <dbReference type="PIRNR" id="PIRNR005763"/>
    </source>
</evidence>
<dbReference type="NCBIfam" id="TIGR00638">
    <property type="entry name" value="Mop"/>
    <property type="match status" value="2"/>
</dbReference>
<dbReference type="InterPro" id="IPR005116">
    <property type="entry name" value="Transp-assoc_OB_typ1"/>
</dbReference>
<name>A0A317T5B5_9CHLB</name>
<organism evidence="7 8">
    <name type="scientific">Prosthecochloris marina</name>
    <dbReference type="NCBI Taxonomy" id="2017681"/>
    <lineage>
        <taxon>Bacteria</taxon>
        <taxon>Pseudomonadati</taxon>
        <taxon>Chlorobiota</taxon>
        <taxon>Chlorobiia</taxon>
        <taxon>Chlorobiales</taxon>
        <taxon>Chlorobiaceae</taxon>
        <taxon>Prosthecochloris</taxon>
    </lineage>
</organism>
<gene>
    <name evidence="7" type="ORF">CR164_10330</name>
</gene>
<dbReference type="AlphaFoldDB" id="A0A317T5B5"/>
<evidence type="ECO:0000259" key="6">
    <source>
        <dbReference type="PROSITE" id="PS51866"/>
    </source>
</evidence>
<keyword evidence="8" id="KW-1185">Reference proteome</keyword>
<keyword evidence="2 5" id="KW-0813">Transport</keyword>
<accession>A0A317T5B5</accession>
<dbReference type="InterPro" id="IPR036390">
    <property type="entry name" value="WH_DNA-bd_sf"/>
</dbReference>
<protein>
    <submittedName>
        <fullName evidence="7">Molybdenum-dependent transcriptional regulator</fullName>
    </submittedName>
</protein>
<dbReference type="PANTHER" id="PTHR30432:SF1">
    <property type="entry name" value="DNA-BINDING TRANSCRIPTIONAL DUAL REGULATOR MODE"/>
    <property type="match status" value="1"/>
</dbReference>
<feature type="domain" description="Mop" evidence="6">
    <location>
        <begin position="130"/>
        <end position="196"/>
    </location>
</feature>
<keyword evidence="4" id="KW-0677">Repeat</keyword>
<dbReference type="GO" id="GO:0003700">
    <property type="term" value="F:DNA-binding transcription factor activity"/>
    <property type="evidence" value="ECO:0007669"/>
    <property type="project" value="InterPro"/>
</dbReference>
<reference evidence="8" key="1">
    <citation type="submission" date="2017-10" db="EMBL/GenBank/DDBJ databases">
        <authorList>
            <person name="Gaisin V.A."/>
            <person name="Rysina M.S."/>
            <person name="Grouzdev D.S."/>
        </authorList>
    </citation>
    <scope>NUCLEOTIDE SEQUENCE [LARGE SCALE GENOMIC DNA]</scope>
    <source>
        <strain evidence="8">V1</strain>
    </source>
</reference>
<dbReference type="Gene3D" id="1.10.10.10">
    <property type="entry name" value="Winged helix-like DNA-binding domain superfamily/Winged helix DNA-binding domain"/>
    <property type="match status" value="1"/>
</dbReference>
<dbReference type="PANTHER" id="PTHR30432">
    <property type="entry name" value="TRANSCRIPTIONAL REGULATOR MODE"/>
    <property type="match status" value="1"/>
</dbReference>
<proteinExistence type="inferred from homology"/>
<evidence type="ECO:0000256" key="1">
    <source>
        <dbReference type="ARBA" id="ARBA00008110"/>
    </source>
</evidence>
<evidence type="ECO:0000313" key="7">
    <source>
        <dbReference type="EMBL" id="PWW81420.1"/>
    </source>
</evidence>
<evidence type="ECO:0000256" key="4">
    <source>
        <dbReference type="ARBA" id="ARBA00022737"/>
    </source>
</evidence>
<dbReference type="InterPro" id="IPR004606">
    <property type="entry name" value="Mop_domain"/>
</dbReference>
<keyword evidence="3 5" id="KW-0500">Molybdenum</keyword>
<dbReference type="GO" id="GO:0015689">
    <property type="term" value="P:molybdate ion transport"/>
    <property type="evidence" value="ECO:0007669"/>
    <property type="project" value="UniProtKB-UniRule"/>
</dbReference>
<dbReference type="PIRSF" id="PIRSF005763">
    <property type="entry name" value="Txn_reg_ModE"/>
    <property type="match status" value="1"/>
</dbReference>
<dbReference type="InterPro" id="IPR008995">
    <property type="entry name" value="Mo/tungstate-bd_C_term_dom"/>
</dbReference>
<dbReference type="GO" id="GO:0030151">
    <property type="term" value="F:molybdenum ion binding"/>
    <property type="evidence" value="ECO:0007669"/>
    <property type="project" value="UniProtKB-UniRule"/>
</dbReference>
<dbReference type="Pfam" id="PF03459">
    <property type="entry name" value="TOBE"/>
    <property type="match status" value="2"/>
</dbReference>
<dbReference type="InterPro" id="IPR036388">
    <property type="entry name" value="WH-like_DNA-bd_sf"/>
</dbReference>
<dbReference type="NCBIfam" id="TIGR00637">
    <property type="entry name" value="ModE_repress"/>
    <property type="match status" value="1"/>
</dbReference>
<dbReference type="Pfam" id="PF00126">
    <property type="entry name" value="HTH_1"/>
    <property type="match status" value="1"/>
</dbReference>
<evidence type="ECO:0000313" key="8">
    <source>
        <dbReference type="Proteomes" id="UP000246278"/>
    </source>
</evidence>
<dbReference type="InterPro" id="IPR000847">
    <property type="entry name" value="LysR_HTH_N"/>
</dbReference>
<evidence type="ECO:0000256" key="2">
    <source>
        <dbReference type="ARBA" id="ARBA00022448"/>
    </source>
</evidence>
<dbReference type="InterPro" id="IPR016462">
    <property type="entry name" value="ModE"/>
</dbReference>
<dbReference type="InterPro" id="IPR051815">
    <property type="entry name" value="Molybdate_resp_trans_reg"/>
</dbReference>
<dbReference type="Gene3D" id="2.40.50.100">
    <property type="match status" value="2"/>
</dbReference>